<feature type="region of interest" description="Disordered" evidence="1">
    <location>
        <begin position="994"/>
        <end position="1022"/>
    </location>
</feature>
<feature type="domain" description="Condensin-2 complex subunit H2 C-terminal" evidence="2">
    <location>
        <begin position="833"/>
        <end position="949"/>
    </location>
</feature>
<feature type="region of interest" description="Disordered" evidence="1">
    <location>
        <begin position="122"/>
        <end position="149"/>
    </location>
</feature>
<dbReference type="GO" id="GO:0010032">
    <property type="term" value="P:meiotic chromosome condensation"/>
    <property type="evidence" value="ECO:0007669"/>
    <property type="project" value="TreeGrafter"/>
</dbReference>
<evidence type="ECO:0000313" key="4">
    <source>
        <dbReference type="RefSeq" id="XP_030373921.1"/>
    </source>
</evidence>
<dbReference type="AlphaFoldDB" id="A0A6J2TAQ9"/>
<gene>
    <name evidence="4" type="primary">LOC115623624</name>
</gene>
<dbReference type="CTD" id="41289"/>
<proteinExistence type="predicted"/>
<dbReference type="Proteomes" id="UP000504634">
    <property type="component" value="Unplaced"/>
</dbReference>
<sequence length="1022" mass="114353">MSNNKEGSQLNEILEVAQNRPGTNVAKCIQAYYEKPELSTLVTLLEEVSKNSDFSTDLRLSLEYYLDEFSHHCDANGNVSRRAALIAAGSVVQYCGKIYSDRVEYIYQIAEQQIEALLTADLGKDNPKDNNTETANKSEEPKKRRAKKLTQKEVDPYMITVEPRKFKTMSPEKRFSNTGFIKCSRTRTIEYLYQDHIPPSIWKHAPVVDPDNPADEDEKKNYKMYIYHAEHRYNTLIPDIPFDRLNLIKEYVYSHQLNMADILNEHMTTREYLNEYIALENQVLADRYGVSLRPQKHKNLEIGGVPNKRLRLELCGENLNGTEPLTALDSGFETGESGEGIDSAMETMFERSLDGQDVNQSHENVDSAMENTLESSAEVRNDNQTEVLVTLSSREVSGVNTSTSDLDQTTQAPSILTSNINSTMNSTANEALCFNDSSVLESTRIELPNHLSSSQNSSALVGDKDDLTKSNGQSLIDSGINITDDSPLATEGLSFDDEGVVLSDIEELRRLSPPIMVQDLLPDVPNENNLTVIPDQDTLNGVSVSKEDNAHRAQSYDIEESEEILNVQRTHIYDIELNIFQFPKKELRRKGLFKLPDEFQLFMQARNPQKPEPEAKNRKAPRAITLLPVQQEASVGIYPRIQASIADDSINMLEFGENYEFHGFNDDVAKTYKDRRPTHDSGIDHDNSQTLDAHVAMDAPHQLEDAFDLVEMTIDALAERLANEIINEAVTEHQDESDCEKAPSSSTNAASVEENIPTLNETTVLTEEEAVPAIKVSEDTIGPSTMEEDLNNEEAEQNRQNHLNESAAVDSVFEDENSPDMPPVETSSSFIDNLNIMENQFEDVSDSSAMIRNWHLQIAPALQAAHDRQNFDIKNIGTEMIDVCLAHNSCATMADVMAGKDVSTFSRYFLACLLLTNQGNFSLNPGAHNPDEPVDMNDLKITLLTTKRQEINPEDDIGNVNSNFNTPGDVRLVKPGKRKMETSQVNLKTVRLIEPVPKSRERPEEADSGISSLPASMSSSIA</sequence>
<feature type="region of interest" description="Disordered" evidence="1">
    <location>
        <begin position="731"/>
        <end position="752"/>
    </location>
</feature>
<evidence type="ECO:0000313" key="3">
    <source>
        <dbReference type="Proteomes" id="UP000504634"/>
    </source>
</evidence>
<evidence type="ECO:0000259" key="2">
    <source>
        <dbReference type="Pfam" id="PF16858"/>
    </source>
</evidence>
<dbReference type="RefSeq" id="XP_030373921.1">
    <property type="nucleotide sequence ID" value="XM_030518061.1"/>
</dbReference>
<dbReference type="PANTHER" id="PTHR14324">
    <property type="entry name" value="CONDENSIN-2 COMPLEX SUBUNIT H2"/>
    <property type="match status" value="1"/>
</dbReference>
<reference evidence="4" key="1">
    <citation type="submission" date="2025-08" db="UniProtKB">
        <authorList>
            <consortium name="RefSeq"/>
        </authorList>
    </citation>
    <scope>IDENTIFICATION</scope>
    <source>
        <strain evidence="4">11010-0011.00</strain>
        <tissue evidence="4">Whole body</tissue>
    </source>
</reference>
<keyword evidence="3" id="KW-1185">Reference proteome</keyword>
<dbReference type="InterPro" id="IPR031739">
    <property type="entry name" value="Ncaph2"/>
</dbReference>
<dbReference type="GO" id="GO:0003682">
    <property type="term" value="F:chromatin binding"/>
    <property type="evidence" value="ECO:0007669"/>
    <property type="project" value="TreeGrafter"/>
</dbReference>
<dbReference type="GO" id="GO:0000796">
    <property type="term" value="C:condensin complex"/>
    <property type="evidence" value="ECO:0007669"/>
    <property type="project" value="TreeGrafter"/>
</dbReference>
<accession>A0A6J2TAQ9</accession>
<dbReference type="GO" id="GO:0005634">
    <property type="term" value="C:nucleus"/>
    <property type="evidence" value="ECO:0007669"/>
    <property type="project" value="TreeGrafter"/>
</dbReference>
<dbReference type="Pfam" id="PF16858">
    <property type="entry name" value="CNDH2_C"/>
    <property type="match status" value="1"/>
</dbReference>
<protein>
    <submittedName>
        <fullName evidence="4">Uncharacterized protein LOC115623624 isoform X1</fullName>
    </submittedName>
</protein>
<dbReference type="InterPro" id="IPR031737">
    <property type="entry name" value="CNDH2_C"/>
</dbReference>
<dbReference type="GeneID" id="115623624"/>
<evidence type="ECO:0000256" key="1">
    <source>
        <dbReference type="SAM" id="MobiDB-lite"/>
    </source>
</evidence>
<name>A0A6J2TAQ9_DROLE</name>
<feature type="compositionally biased region" description="Basic and acidic residues" evidence="1">
    <location>
        <begin position="731"/>
        <end position="741"/>
    </location>
</feature>
<feature type="compositionally biased region" description="Polar residues" evidence="1">
    <location>
        <begin position="450"/>
        <end position="459"/>
    </location>
</feature>
<dbReference type="GO" id="GO:0051306">
    <property type="term" value="P:mitotic sister chromatid separation"/>
    <property type="evidence" value="ECO:0007669"/>
    <property type="project" value="TreeGrafter"/>
</dbReference>
<feature type="compositionally biased region" description="Basic and acidic residues" evidence="1">
    <location>
        <begin position="122"/>
        <end position="142"/>
    </location>
</feature>
<dbReference type="OrthoDB" id="10038475at2759"/>
<organism evidence="3 4">
    <name type="scientific">Drosophila lebanonensis</name>
    <name type="common">Fruit fly</name>
    <name type="synonym">Scaptodrosophila lebanonensis</name>
    <dbReference type="NCBI Taxonomy" id="7225"/>
    <lineage>
        <taxon>Eukaryota</taxon>
        <taxon>Metazoa</taxon>
        <taxon>Ecdysozoa</taxon>
        <taxon>Arthropoda</taxon>
        <taxon>Hexapoda</taxon>
        <taxon>Insecta</taxon>
        <taxon>Pterygota</taxon>
        <taxon>Neoptera</taxon>
        <taxon>Endopterygota</taxon>
        <taxon>Diptera</taxon>
        <taxon>Brachycera</taxon>
        <taxon>Muscomorpha</taxon>
        <taxon>Ephydroidea</taxon>
        <taxon>Drosophilidae</taxon>
        <taxon>Scaptodrosophila</taxon>
    </lineage>
</organism>
<dbReference type="PANTHER" id="PTHR14324:SF3">
    <property type="entry name" value="CONDENSIN-2 COMPLEX SUBUNIT H2"/>
    <property type="match status" value="1"/>
</dbReference>
<feature type="region of interest" description="Disordered" evidence="1">
    <location>
        <begin position="450"/>
        <end position="474"/>
    </location>
</feature>
<feature type="compositionally biased region" description="Low complexity" evidence="1">
    <location>
        <begin position="1008"/>
        <end position="1022"/>
    </location>
</feature>